<reference evidence="6 7" key="1">
    <citation type="submission" date="2019-01" db="EMBL/GenBank/DDBJ databases">
        <authorList>
            <person name="Chen W.-M."/>
        </authorList>
    </citation>
    <scope>NUCLEOTIDE SEQUENCE [LARGE SCALE GENOMIC DNA]</scope>
    <source>
        <strain evidence="6 7">CCP-6</strain>
    </source>
</reference>
<evidence type="ECO:0000313" key="7">
    <source>
        <dbReference type="Proteomes" id="UP000282957"/>
    </source>
</evidence>
<dbReference type="Pfam" id="PF00440">
    <property type="entry name" value="TetR_N"/>
    <property type="match status" value="1"/>
</dbReference>
<dbReference type="Gene3D" id="1.10.357.10">
    <property type="entry name" value="Tetracycline Repressor, domain 2"/>
    <property type="match status" value="1"/>
</dbReference>
<dbReference type="PROSITE" id="PS01081">
    <property type="entry name" value="HTH_TETR_1"/>
    <property type="match status" value="1"/>
</dbReference>
<feature type="DNA-binding region" description="H-T-H motif" evidence="4">
    <location>
        <begin position="41"/>
        <end position="60"/>
    </location>
</feature>
<evidence type="ECO:0000256" key="3">
    <source>
        <dbReference type="ARBA" id="ARBA00023163"/>
    </source>
</evidence>
<dbReference type="RefSeq" id="WP_127786854.1">
    <property type="nucleotide sequence ID" value="NZ_SACL01000002.1"/>
</dbReference>
<dbReference type="PRINTS" id="PR00455">
    <property type="entry name" value="HTHTETR"/>
</dbReference>
<dbReference type="SUPFAM" id="SSF46689">
    <property type="entry name" value="Homeodomain-like"/>
    <property type="match status" value="1"/>
</dbReference>
<dbReference type="PANTHER" id="PTHR30055:SF240">
    <property type="entry name" value="HTH-TYPE TRANSCRIPTIONAL REGULATOR ACRR"/>
    <property type="match status" value="1"/>
</dbReference>
<proteinExistence type="predicted"/>
<dbReference type="InterPro" id="IPR036271">
    <property type="entry name" value="Tet_transcr_reg_TetR-rel_C_sf"/>
</dbReference>
<comment type="caution">
    <text evidence="6">The sequence shown here is derived from an EMBL/GenBank/DDBJ whole genome shotgun (WGS) entry which is preliminary data.</text>
</comment>
<evidence type="ECO:0000313" key="6">
    <source>
        <dbReference type="EMBL" id="RVT97626.1"/>
    </source>
</evidence>
<dbReference type="GO" id="GO:0003700">
    <property type="term" value="F:DNA-binding transcription factor activity"/>
    <property type="evidence" value="ECO:0007669"/>
    <property type="project" value="TreeGrafter"/>
</dbReference>
<evidence type="ECO:0000256" key="4">
    <source>
        <dbReference type="PROSITE-ProRule" id="PRU00335"/>
    </source>
</evidence>
<feature type="domain" description="HTH tetR-type" evidence="5">
    <location>
        <begin position="18"/>
        <end position="78"/>
    </location>
</feature>
<evidence type="ECO:0000259" key="5">
    <source>
        <dbReference type="PROSITE" id="PS50977"/>
    </source>
</evidence>
<dbReference type="Pfam" id="PF17932">
    <property type="entry name" value="TetR_C_24"/>
    <property type="match status" value="1"/>
</dbReference>
<sequence>MRDLAELLELGDEEHPPSERKLQILTVACRLFATKGFDGASMRDIAEECGISKATLYHHFPDKNAILRLVSMGTTKSIYLHIAAHDNPALPPMDRLKVFMVETARFFEKFRWAWLASAAMFWNDPQVRRRKQRLEWRDKYEAVLRDILRAAVENGDMREDLDIALAGRLVSSATNWLTRWYSPGGPLTAVQIVEQFHDMIVGGFQKPR</sequence>
<keyword evidence="2 4" id="KW-0238">DNA-binding</keyword>
<dbReference type="InterPro" id="IPR001647">
    <property type="entry name" value="HTH_TetR"/>
</dbReference>
<gene>
    <name evidence="6" type="ORF">EOD42_07325</name>
</gene>
<dbReference type="SUPFAM" id="SSF48498">
    <property type="entry name" value="Tetracyclin repressor-like, C-terminal domain"/>
    <property type="match status" value="1"/>
</dbReference>
<evidence type="ECO:0000256" key="2">
    <source>
        <dbReference type="ARBA" id="ARBA00023125"/>
    </source>
</evidence>
<dbReference type="PROSITE" id="PS50977">
    <property type="entry name" value="HTH_TETR_2"/>
    <property type="match status" value="1"/>
</dbReference>
<dbReference type="Gene3D" id="1.10.10.60">
    <property type="entry name" value="Homeodomain-like"/>
    <property type="match status" value="1"/>
</dbReference>
<organism evidence="6 7">
    <name type="scientific">Rhodovarius crocodyli</name>
    <dbReference type="NCBI Taxonomy" id="1979269"/>
    <lineage>
        <taxon>Bacteria</taxon>
        <taxon>Pseudomonadati</taxon>
        <taxon>Pseudomonadota</taxon>
        <taxon>Alphaproteobacteria</taxon>
        <taxon>Acetobacterales</taxon>
        <taxon>Roseomonadaceae</taxon>
        <taxon>Rhodovarius</taxon>
    </lineage>
</organism>
<dbReference type="InterPro" id="IPR009057">
    <property type="entry name" value="Homeodomain-like_sf"/>
</dbReference>
<evidence type="ECO:0000256" key="1">
    <source>
        <dbReference type="ARBA" id="ARBA00023015"/>
    </source>
</evidence>
<keyword evidence="3" id="KW-0804">Transcription</keyword>
<dbReference type="EMBL" id="SACL01000002">
    <property type="protein sequence ID" value="RVT97626.1"/>
    <property type="molecule type" value="Genomic_DNA"/>
</dbReference>
<dbReference type="AlphaFoldDB" id="A0A437MJ26"/>
<dbReference type="OrthoDB" id="9779746at2"/>
<dbReference type="Proteomes" id="UP000282957">
    <property type="component" value="Unassembled WGS sequence"/>
</dbReference>
<keyword evidence="7" id="KW-1185">Reference proteome</keyword>
<dbReference type="InterPro" id="IPR050109">
    <property type="entry name" value="HTH-type_TetR-like_transc_reg"/>
</dbReference>
<dbReference type="PANTHER" id="PTHR30055">
    <property type="entry name" value="HTH-TYPE TRANSCRIPTIONAL REGULATOR RUTR"/>
    <property type="match status" value="1"/>
</dbReference>
<dbReference type="InterPro" id="IPR041490">
    <property type="entry name" value="KstR2_TetR_C"/>
</dbReference>
<keyword evidence="1" id="KW-0805">Transcription regulation</keyword>
<accession>A0A437MJ26</accession>
<dbReference type="InterPro" id="IPR023772">
    <property type="entry name" value="DNA-bd_HTH_TetR-type_CS"/>
</dbReference>
<name>A0A437MJ26_9PROT</name>
<protein>
    <submittedName>
        <fullName evidence="6">TetR/AcrR family transcriptional regulator</fullName>
    </submittedName>
</protein>
<dbReference type="FunFam" id="1.10.10.60:FF:000141">
    <property type="entry name" value="TetR family transcriptional regulator"/>
    <property type="match status" value="1"/>
</dbReference>
<dbReference type="GO" id="GO:0000976">
    <property type="term" value="F:transcription cis-regulatory region binding"/>
    <property type="evidence" value="ECO:0007669"/>
    <property type="project" value="TreeGrafter"/>
</dbReference>